<reference evidence="3" key="1">
    <citation type="journal article" date="2019" name="Int. J. Syst. Evol. Microbiol.">
        <title>The Global Catalogue of Microorganisms (GCM) 10K type strain sequencing project: providing services to taxonomists for standard genome sequencing and annotation.</title>
        <authorList>
            <consortium name="The Broad Institute Genomics Platform"/>
            <consortium name="The Broad Institute Genome Sequencing Center for Infectious Disease"/>
            <person name="Wu L."/>
            <person name="Ma J."/>
        </authorList>
    </citation>
    <scope>NUCLEOTIDE SEQUENCE [LARGE SCALE GENOMIC DNA]</scope>
    <source>
        <strain evidence="3">NBRC 111756</strain>
    </source>
</reference>
<proteinExistence type="predicted"/>
<feature type="signal peptide" evidence="1">
    <location>
        <begin position="1"/>
        <end position="27"/>
    </location>
</feature>
<evidence type="ECO:0008006" key="4">
    <source>
        <dbReference type="Google" id="ProtNLM"/>
    </source>
</evidence>
<sequence>MKTVLGPAIAILCSVMMLQGCGFVAGAAVGGTAGYMMKDKGYEVRSPITDDNAEGYHLRSPVAKENQRP</sequence>
<keyword evidence="1" id="KW-0732">Signal</keyword>
<accession>A0ABW2A8V1</accession>
<dbReference type="Proteomes" id="UP001596422">
    <property type="component" value="Unassembled WGS sequence"/>
</dbReference>
<evidence type="ECO:0000256" key="1">
    <source>
        <dbReference type="SAM" id="SignalP"/>
    </source>
</evidence>
<evidence type="ECO:0000313" key="3">
    <source>
        <dbReference type="Proteomes" id="UP001596422"/>
    </source>
</evidence>
<protein>
    <recommendedName>
        <fullName evidence="4">Glycine zipper 2TM domain-containing protein</fullName>
    </recommendedName>
</protein>
<evidence type="ECO:0000313" key="2">
    <source>
        <dbReference type="EMBL" id="MFC6673847.1"/>
    </source>
</evidence>
<gene>
    <name evidence="2" type="ORF">ACFQDL_29985</name>
</gene>
<feature type="chain" id="PRO_5046832604" description="Glycine zipper 2TM domain-containing protein" evidence="1">
    <location>
        <begin position="28"/>
        <end position="69"/>
    </location>
</feature>
<organism evidence="2 3">
    <name type="scientific">Marinobacterium aestuariivivens</name>
    <dbReference type="NCBI Taxonomy" id="1698799"/>
    <lineage>
        <taxon>Bacteria</taxon>
        <taxon>Pseudomonadati</taxon>
        <taxon>Pseudomonadota</taxon>
        <taxon>Gammaproteobacteria</taxon>
        <taxon>Oceanospirillales</taxon>
        <taxon>Oceanospirillaceae</taxon>
        <taxon>Marinobacterium</taxon>
    </lineage>
</organism>
<comment type="caution">
    <text evidence="2">The sequence shown here is derived from an EMBL/GenBank/DDBJ whole genome shotgun (WGS) entry which is preliminary data.</text>
</comment>
<keyword evidence="3" id="KW-1185">Reference proteome</keyword>
<dbReference type="RefSeq" id="WP_379912565.1">
    <property type="nucleotide sequence ID" value="NZ_JBHSWE010000001.1"/>
</dbReference>
<name>A0ABW2A8V1_9GAMM</name>
<dbReference type="EMBL" id="JBHSWE010000001">
    <property type="protein sequence ID" value="MFC6673847.1"/>
    <property type="molecule type" value="Genomic_DNA"/>
</dbReference>
<dbReference type="PROSITE" id="PS51257">
    <property type="entry name" value="PROKAR_LIPOPROTEIN"/>
    <property type="match status" value="1"/>
</dbReference>